<evidence type="ECO:0000313" key="2">
    <source>
        <dbReference type="WBParaSite" id="L893_g11712.t1"/>
    </source>
</evidence>
<sequence length="144" mass="15611">MQERWGSSVLHCPYCHGFELNQQPLGVLASSELAMHQAMLVPDWGPTTLFTQAAFTPNAEQEAQLIARGVQIEKTPIAELLGSKPGLEAPFSDPALVARYADTTPQRIPGFHDLHRMALILLSERAKSNARILALAAGGGLELK</sequence>
<organism evidence="1 2">
    <name type="scientific">Steinernema glaseri</name>
    <dbReference type="NCBI Taxonomy" id="37863"/>
    <lineage>
        <taxon>Eukaryota</taxon>
        <taxon>Metazoa</taxon>
        <taxon>Ecdysozoa</taxon>
        <taxon>Nematoda</taxon>
        <taxon>Chromadorea</taxon>
        <taxon>Rhabditida</taxon>
        <taxon>Tylenchina</taxon>
        <taxon>Panagrolaimomorpha</taxon>
        <taxon>Strongyloidoidea</taxon>
        <taxon>Steinernematidae</taxon>
        <taxon>Steinernema</taxon>
    </lineage>
</organism>
<proteinExistence type="predicted"/>
<dbReference type="Gene3D" id="3.50.50.60">
    <property type="entry name" value="FAD/NAD(P)-binding domain"/>
    <property type="match status" value="1"/>
</dbReference>
<name>A0A1I7Y197_9BILA</name>
<dbReference type="Proteomes" id="UP000095287">
    <property type="component" value="Unplaced"/>
</dbReference>
<reference evidence="2" key="1">
    <citation type="submission" date="2016-11" db="UniProtKB">
        <authorList>
            <consortium name="WormBaseParasite"/>
        </authorList>
    </citation>
    <scope>IDENTIFICATION</scope>
</reference>
<protein>
    <submittedName>
        <fullName evidence="2">Thioredoxin reductase</fullName>
    </submittedName>
</protein>
<evidence type="ECO:0000313" key="1">
    <source>
        <dbReference type="Proteomes" id="UP000095287"/>
    </source>
</evidence>
<dbReference type="WBParaSite" id="L893_g11712.t1">
    <property type="protein sequence ID" value="L893_g11712.t1"/>
    <property type="gene ID" value="L893_g11712"/>
</dbReference>
<keyword evidence="1" id="KW-1185">Reference proteome</keyword>
<dbReference type="AlphaFoldDB" id="A0A1I7Y197"/>
<dbReference type="InterPro" id="IPR036188">
    <property type="entry name" value="FAD/NAD-bd_sf"/>
</dbReference>
<accession>A0A1I7Y197</accession>